<dbReference type="InterPro" id="IPR042269">
    <property type="entry name" value="Ser_carbopepase_S28_SKS"/>
</dbReference>
<reference evidence="6 7" key="1">
    <citation type="submission" date="2024-10" db="EMBL/GenBank/DDBJ databases">
        <title>Updated reference genomes for cyclostephanoid diatoms.</title>
        <authorList>
            <person name="Roberts W.R."/>
            <person name="Alverson A.J."/>
        </authorList>
    </citation>
    <scope>NUCLEOTIDE SEQUENCE [LARGE SCALE GENOMIC DNA]</scope>
    <source>
        <strain evidence="6 7">AJA276-08</strain>
    </source>
</reference>
<dbReference type="Gene3D" id="1.20.120.980">
    <property type="entry name" value="Serine carboxypeptidase S28, SKS domain"/>
    <property type="match status" value="1"/>
</dbReference>
<keyword evidence="3" id="KW-0732">Signal</keyword>
<dbReference type="Proteomes" id="UP001530315">
    <property type="component" value="Unassembled WGS sequence"/>
</dbReference>
<keyword evidence="7" id="KW-1185">Reference proteome</keyword>
<keyword evidence="2" id="KW-0645">Protease</keyword>
<evidence type="ECO:0000256" key="5">
    <source>
        <dbReference type="ARBA" id="ARBA00023180"/>
    </source>
</evidence>
<keyword evidence="5" id="KW-0325">Glycoprotein</keyword>
<evidence type="ECO:0000313" key="7">
    <source>
        <dbReference type="Proteomes" id="UP001530315"/>
    </source>
</evidence>
<dbReference type="Pfam" id="PF05577">
    <property type="entry name" value="Peptidase_S28"/>
    <property type="match status" value="2"/>
</dbReference>
<comment type="similarity">
    <text evidence="1">Belongs to the peptidase S28 family.</text>
</comment>
<dbReference type="GO" id="GO:0006508">
    <property type="term" value="P:proteolysis"/>
    <property type="evidence" value="ECO:0007669"/>
    <property type="project" value="UniProtKB-KW"/>
</dbReference>
<sequence>MTFSLNIRDGYSSIPEDVEAEKPKKNNRTYAALAMGLLALLAAVISTNPKGAHIESTANSIEDDVVQDENRPHFYEEQLVDHLGSSKNKKLPRHWRHRYYMSTEYFAGPGSPIILVVGGEGALNTGMLYPFVTHDLARRFGAAVVQPEHRFYGPYQPLTSPTVKDKLDVFTPAQAMEDMLRLVNVHLRGEGRPLESCSVDRSSADYCPLITIGASYPGFLSAMFRLLHGDVVDMAYASSAPLLMYAQVTDNREYYDIVTRAADRSSPGCARAVKTTLAEVDGLIMDAESLVDAANAVGVCAGENGELLPKAFESSKDLAEGINLMAVYGFANNDMGVYPPGPNNVMYKVCRSFQDPNMDSVETLRAYFREQALADYEDQHGCDGLHPTNCTTEEKEAYLAELFKGGCKDMRADFGPGPFDAEEDAPELEEFDGRKYDDGESWEFQTCTNLIFLAGTGNESMFPEHAASYEELAEDCRDRFGPDIGKPRPTELNDEWHFAPGPALVGTGVTRILFTNGMQDMWSGGSYLEDLSDSILAINMINAAHHSDLTHTSLEYNDEHDTDDVKEAKERIAEILGTWIEEVKLESRV</sequence>
<dbReference type="InterPro" id="IPR008758">
    <property type="entry name" value="Peptidase_S28"/>
</dbReference>
<comment type="caution">
    <text evidence="6">The sequence shown here is derived from an EMBL/GenBank/DDBJ whole genome shotgun (WGS) entry which is preliminary data.</text>
</comment>
<accession>A0ABD3NVV6</accession>
<evidence type="ECO:0000256" key="1">
    <source>
        <dbReference type="ARBA" id="ARBA00011079"/>
    </source>
</evidence>
<dbReference type="PANTHER" id="PTHR11010">
    <property type="entry name" value="PROTEASE S28 PRO-X CARBOXYPEPTIDASE-RELATED"/>
    <property type="match status" value="1"/>
</dbReference>
<evidence type="ECO:0000256" key="2">
    <source>
        <dbReference type="ARBA" id="ARBA00022670"/>
    </source>
</evidence>
<protein>
    <submittedName>
        <fullName evidence="6">Uncharacterized protein</fullName>
    </submittedName>
</protein>
<organism evidence="6 7">
    <name type="scientific">Stephanodiscus triporus</name>
    <dbReference type="NCBI Taxonomy" id="2934178"/>
    <lineage>
        <taxon>Eukaryota</taxon>
        <taxon>Sar</taxon>
        <taxon>Stramenopiles</taxon>
        <taxon>Ochrophyta</taxon>
        <taxon>Bacillariophyta</taxon>
        <taxon>Coscinodiscophyceae</taxon>
        <taxon>Thalassiosirophycidae</taxon>
        <taxon>Stephanodiscales</taxon>
        <taxon>Stephanodiscaceae</taxon>
        <taxon>Stephanodiscus</taxon>
    </lineage>
</organism>
<dbReference type="Gene3D" id="3.40.50.1820">
    <property type="entry name" value="alpha/beta hydrolase"/>
    <property type="match status" value="1"/>
</dbReference>
<evidence type="ECO:0000256" key="3">
    <source>
        <dbReference type="ARBA" id="ARBA00022729"/>
    </source>
</evidence>
<gene>
    <name evidence="6" type="ORF">ACHAW5_008873</name>
</gene>
<dbReference type="GO" id="GO:0008233">
    <property type="term" value="F:peptidase activity"/>
    <property type="evidence" value="ECO:0007669"/>
    <property type="project" value="UniProtKB-KW"/>
</dbReference>
<keyword evidence="4" id="KW-0378">Hydrolase</keyword>
<evidence type="ECO:0000313" key="6">
    <source>
        <dbReference type="EMBL" id="KAL3778320.1"/>
    </source>
</evidence>
<dbReference type="InterPro" id="IPR029058">
    <property type="entry name" value="AB_hydrolase_fold"/>
</dbReference>
<dbReference type="PANTHER" id="PTHR11010:SF38">
    <property type="entry name" value="LYSOSOMAL PRO-X CARBOXYPEPTIDASE"/>
    <property type="match status" value="1"/>
</dbReference>
<dbReference type="AlphaFoldDB" id="A0ABD3NVV6"/>
<dbReference type="SUPFAM" id="SSF53474">
    <property type="entry name" value="alpha/beta-Hydrolases"/>
    <property type="match status" value="1"/>
</dbReference>
<proteinExistence type="inferred from homology"/>
<name>A0ABD3NVV6_9STRA</name>
<evidence type="ECO:0000256" key="4">
    <source>
        <dbReference type="ARBA" id="ARBA00022801"/>
    </source>
</evidence>
<dbReference type="EMBL" id="JALLAZ020001226">
    <property type="protein sequence ID" value="KAL3778320.1"/>
    <property type="molecule type" value="Genomic_DNA"/>
</dbReference>